<dbReference type="Proteomes" id="UP001642484">
    <property type="component" value="Unassembled WGS sequence"/>
</dbReference>
<organism evidence="2 3">
    <name type="scientific">Durusdinium trenchii</name>
    <dbReference type="NCBI Taxonomy" id="1381693"/>
    <lineage>
        <taxon>Eukaryota</taxon>
        <taxon>Sar</taxon>
        <taxon>Alveolata</taxon>
        <taxon>Dinophyceae</taxon>
        <taxon>Suessiales</taxon>
        <taxon>Symbiodiniaceae</taxon>
        <taxon>Durusdinium</taxon>
    </lineage>
</organism>
<evidence type="ECO:0000313" key="2">
    <source>
        <dbReference type="EMBL" id="CAK8989426.1"/>
    </source>
</evidence>
<evidence type="ECO:0000256" key="1">
    <source>
        <dbReference type="SAM" id="Phobius"/>
    </source>
</evidence>
<accession>A0ABP0HGS0</accession>
<comment type="caution">
    <text evidence="2">The sequence shown here is derived from an EMBL/GenBank/DDBJ whole genome shotgun (WGS) entry which is preliminary data.</text>
</comment>
<evidence type="ECO:0000313" key="3">
    <source>
        <dbReference type="Proteomes" id="UP001642484"/>
    </source>
</evidence>
<name>A0ABP0HGS0_9DINO</name>
<sequence length="383" mass="40973">MASELMANPEQEQDALLSEQQDSEALLAHRTWHFKRLSVLFATLAACALAALALATEQPFALRGKDGIQYSDPIEVDVDEATKEFSTYSYDAQPAGGLMYSNHQTPVTAYGYNTAPVSPSYTSSSTSKSARCILCNPNQCTLDLTGKGAWTSCPASQKYFSEAHCKCVSSCSSDPSPIVSSCRLCQNCYTKTCNIGGKYLKCGATTPYWEPNKQTCASACQQGPNVAPAPTPYTVPTVAPMQLPTVAPLPPTPTLAPLATVAPLSPTAAPAAKCGQDTGGQCKWMGCSSSRGATSCKSGKCLCGPGYCNKDGKCMKYADFQKQAEAESHKCVTNTAVSCRWSDCDRKMGLTMCDSLTAGHGSYKCLCKKHYCWDSLTKHCVRQ</sequence>
<keyword evidence="1" id="KW-0812">Transmembrane</keyword>
<protein>
    <submittedName>
        <fullName evidence="2">Uncharacterized protein</fullName>
    </submittedName>
</protein>
<dbReference type="EMBL" id="CAXAMN010000558">
    <property type="protein sequence ID" value="CAK8989426.1"/>
    <property type="molecule type" value="Genomic_DNA"/>
</dbReference>
<keyword evidence="1" id="KW-0472">Membrane</keyword>
<keyword evidence="1" id="KW-1133">Transmembrane helix</keyword>
<gene>
    <name evidence="2" type="ORF">CCMP2556_LOCUS1665</name>
</gene>
<keyword evidence="3" id="KW-1185">Reference proteome</keyword>
<proteinExistence type="predicted"/>
<feature type="transmembrane region" description="Helical" evidence="1">
    <location>
        <begin position="37"/>
        <end position="55"/>
    </location>
</feature>
<reference evidence="2 3" key="1">
    <citation type="submission" date="2024-02" db="EMBL/GenBank/DDBJ databases">
        <authorList>
            <person name="Chen Y."/>
            <person name="Shah S."/>
            <person name="Dougan E. K."/>
            <person name="Thang M."/>
            <person name="Chan C."/>
        </authorList>
    </citation>
    <scope>NUCLEOTIDE SEQUENCE [LARGE SCALE GENOMIC DNA]</scope>
</reference>